<dbReference type="Gene3D" id="1.20.120.550">
    <property type="entry name" value="Membrane associated eicosanoid/glutathione metabolism-like domain"/>
    <property type="match status" value="1"/>
</dbReference>
<dbReference type="SUPFAM" id="SSF161084">
    <property type="entry name" value="MAPEG domain-like"/>
    <property type="match status" value="1"/>
</dbReference>
<gene>
    <name evidence="6" type="ORF">FSP39_024894</name>
</gene>
<keyword evidence="4 5" id="KW-0472">Membrane</keyword>
<organism evidence="6 7">
    <name type="scientific">Pinctada imbricata</name>
    <name type="common">Atlantic pearl-oyster</name>
    <name type="synonym">Pinctada martensii</name>
    <dbReference type="NCBI Taxonomy" id="66713"/>
    <lineage>
        <taxon>Eukaryota</taxon>
        <taxon>Metazoa</taxon>
        <taxon>Spiralia</taxon>
        <taxon>Lophotrochozoa</taxon>
        <taxon>Mollusca</taxon>
        <taxon>Bivalvia</taxon>
        <taxon>Autobranchia</taxon>
        <taxon>Pteriomorphia</taxon>
        <taxon>Pterioida</taxon>
        <taxon>Pterioidea</taxon>
        <taxon>Pteriidae</taxon>
        <taxon>Pinctada</taxon>
    </lineage>
</organism>
<dbReference type="InterPro" id="IPR001129">
    <property type="entry name" value="Membr-assoc_MAPEG"/>
</dbReference>
<dbReference type="AlphaFoldDB" id="A0AA88YWP4"/>
<keyword evidence="7" id="KW-1185">Reference proteome</keyword>
<feature type="transmembrane region" description="Helical" evidence="5">
    <location>
        <begin position="164"/>
        <end position="185"/>
    </location>
</feature>
<evidence type="ECO:0000256" key="4">
    <source>
        <dbReference type="ARBA" id="ARBA00023136"/>
    </source>
</evidence>
<sequence>MEKEEKKYGARTKPTAEELAGIPLQVAIGVTSTIMIACIGYVVLPSPQIENPAQRLVFTFRWLVLSASVLLAMVANVASKRGQTAAINPMTGHEHFVEVPNRILRNTVEQFILHTIGLFGVMTYASPSNMVVVPVLVTLFVIGRIVYWIGYLRHPMLRGPGWDITVFPTLASFIYCFYCFVTTGFSHGCL</sequence>
<dbReference type="GO" id="GO:0005765">
    <property type="term" value="C:lysosomal membrane"/>
    <property type="evidence" value="ECO:0007669"/>
    <property type="project" value="TreeGrafter"/>
</dbReference>
<comment type="subcellular location">
    <subcellularLocation>
        <location evidence="1">Membrane</location>
    </subcellularLocation>
</comment>
<dbReference type="Pfam" id="PF01124">
    <property type="entry name" value="MAPEG"/>
    <property type="match status" value="1"/>
</dbReference>
<dbReference type="GO" id="GO:0045055">
    <property type="term" value="P:regulated exocytosis"/>
    <property type="evidence" value="ECO:0007669"/>
    <property type="project" value="TreeGrafter"/>
</dbReference>
<comment type="caution">
    <text evidence="6">The sequence shown here is derived from an EMBL/GenBank/DDBJ whole genome shotgun (WGS) entry which is preliminary data.</text>
</comment>
<evidence type="ECO:0000256" key="1">
    <source>
        <dbReference type="ARBA" id="ARBA00004370"/>
    </source>
</evidence>
<evidence type="ECO:0000256" key="5">
    <source>
        <dbReference type="SAM" id="Phobius"/>
    </source>
</evidence>
<evidence type="ECO:0000256" key="2">
    <source>
        <dbReference type="ARBA" id="ARBA00022692"/>
    </source>
</evidence>
<proteinExistence type="predicted"/>
<dbReference type="PANTHER" id="PTHR31004">
    <property type="entry name" value="TRANSMEMBRANE PROTEIN 79"/>
    <property type="match status" value="1"/>
</dbReference>
<dbReference type="Proteomes" id="UP001186944">
    <property type="component" value="Unassembled WGS sequence"/>
</dbReference>
<keyword evidence="2 5" id="KW-0812">Transmembrane</keyword>
<evidence type="ECO:0000313" key="6">
    <source>
        <dbReference type="EMBL" id="KAK3107905.1"/>
    </source>
</evidence>
<dbReference type="GO" id="GO:0032588">
    <property type="term" value="C:trans-Golgi network membrane"/>
    <property type="evidence" value="ECO:0007669"/>
    <property type="project" value="TreeGrafter"/>
</dbReference>
<evidence type="ECO:0008006" key="8">
    <source>
        <dbReference type="Google" id="ProtNLM"/>
    </source>
</evidence>
<evidence type="ECO:0000313" key="7">
    <source>
        <dbReference type="Proteomes" id="UP001186944"/>
    </source>
</evidence>
<feature type="transmembrane region" description="Helical" evidence="5">
    <location>
        <begin position="21"/>
        <end position="44"/>
    </location>
</feature>
<feature type="transmembrane region" description="Helical" evidence="5">
    <location>
        <begin position="131"/>
        <end position="152"/>
    </location>
</feature>
<evidence type="ECO:0000256" key="3">
    <source>
        <dbReference type="ARBA" id="ARBA00022989"/>
    </source>
</evidence>
<dbReference type="EMBL" id="VSWD01000002">
    <property type="protein sequence ID" value="KAK3107905.1"/>
    <property type="molecule type" value="Genomic_DNA"/>
</dbReference>
<accession>A0AA88YWP4</accession>
<feature type="transmembrane region" description="Helical" evidence="5">
    <location>
        <begin position="56"/>
        <end position="78"/>
    </location>
</feature>
<dbReference type="PANTHER" id="PTHR31004:SF1">
    <property type="entry name" value="TRANSMEMBRANE PROTEIN 79"/>
    <property type="match status" value="1"/>
</dbReference>
<protein>
    <recommendedName>
        <fullName evidence="8">MAPEG family protein</fullName>
    </recommendedName>
</protein>
<reference evidence="6" key="1">
    <citation type="submission" date="2019-08" db="EMBL/GenBank/DDBJ databases">
        <title>The improved chromosome-level genome for the pearl oyster Pinctada fucata martensii using PacBio sequencing and Hi-C.</title>
        <authorList>
            <person name="Zheng Z."/>
        </authorList>
    </citation>
    <scope>NUCLEOTIDE SEQUENCE</scope>
    <source>
        <strain evidence="6">ZZ-2019</strain>
        <tissue evidence="6">Adductor muscle</tissue>
    </source>
</reference>
<keyword evidence="3 5" id="KW-1133">Transmembrane helix</keyword>
<name>A0AA88YWP4_PINIB</name>
<dbReference type="InterPro" id="IPR023352">
    <property type="entry name" value="MAPEG-like_dom_sf"/>
</dbReference>